<dbReference type="PROSITE" id="PS50949">
    <property type="entry name" value="HTH_GNTR"/>
    <property type="match status" value="1"/>
</dbReference>
<evidence type="ECO:0000259" key="4">
    <source>
        <dbReference type="PROSITE" id="PS50949"/>
    </source>
</evidence>
<dbReference type="Proteomes" id="UP000198584">
    <property type="component" value="Unassembled WGS sequence"/>
</dbReference>
<dbReference type="Pfam" id="PF00392">
    <property type="entry name" value="GntR"/>
    <property type="match status" value="1"/>
</dbReference>
<dbReference type="PANTHER" id="PTHR43537">
    <property type="entry name" value="TRANSCRIPTIONAL REGULATOR, GNTR FAMILY"/>
    <property type="match status" value="1"/>
</dbReference>
<dbReference type="AlphaFoldDB" id="A0A1H3ZKF5"/>
<sequence length="223" mass="25744">MKNKKNNEELAYEKVKRAIMLKKLNPGQRVTEDWVSKELEMSRTPIRAAFKRLENEGLIELVPNKGAVVYNPSNKELEDVFHLRVVLEQYAAQLAVPHLSVQHIAAMEQLVKEELDAYEKKDFEAFMQVNACIHTYPAKISGNKFLLQQIETLNQWSDGYLILKDEFYSTPMDEVKSASEHKKIIEAFRKRDVNKARSAIETHLLSTLGDLSKDLSYRTSIFN</sequence>
<dbReference type="GO" id="GO:0003700">
    <property type="term" value="F:DNA-binding transcription factor activity"/>
    <property type="evidence" value="ECO:0007669"/>
    <property type="project" value="InterPro"/>
</dbReference>
<dbReference type="Pfam" id="PF07729">
    <property type="entry name" value="FCD"/>
    <property type="match status" value="1"/>
</dbReference>
<dbReference type="SUPFAM" id="SSF48008">
    <property type="entry name" value="GntR ligand-binding domain-like"/>
    <property type="match status" value="1"/>
</dbReference>
<organism evidence="5 6">
    <name type="scientific">Thalassobacillus cyri</name>
    <dbReference type="NCBI Taxonomy" id="571932"/>
    <lineage>
        <taxon>Bacteria</taxon>
        <taxon>Bacillati</taxon>
        <taxon>Bacillota</taxon>
        <taxon>Bacilli</taxon>
        <taxon>Bacillales</taxon>
        <taxon>Bacillaceae</taxon>
        <taxon>Thalassobacillus</taxon>
    </lineage>
</organism>
<reference evidence="5 6" key="1">
    <citation type="submission" date="2016-10" db="EMBL/GenBank/DDBJ databases">
        <authorList>
            <person name="de Groot N.N."/>
        </authorList>
    </citation>
    <scope>NUCLEOTIDE SEQUENCE [LARGE SCALE GENOMIC DNA]</scope>
    <source>
        <strain evidence="5 6">CCM7597</strain>
    </source>
</reference>
<dbReference type="Gene3D" id="1.10.10.10">
    <property type="entry name" value="Winged helix-like DNA-binding domain superfamily/Winged helix DNA-binding domain"/>
    <property type="match status" value="1"/>
</dbReference>
<evidence type="ECO:0000256" key="2">
    <source>
        <dbReference type="ARBA" id="ARBA00023125"/>
    </source>
</evidence>
<dbReference type="RefSeq" id="WP_093043231.1">
    <property type="nucleotide sequence ID" value="NZ_FNQR01000003.1"/>
</dbReference>
<proteinExistence type="predicted"/>
<dbReference type="InterPro" id="IPR036388">
    <property type="entry name" value="WH-like_DNA-bd_sf"/>
</dbReference>
<gene>
    <name evidence="5" type="ORF">SAMN05421743_103275</name>
</gene>
<dbReference type="GO" id="GO:0003677">
    <property type="term" value="F:DNA binding"/>
    <property type="evidence" value="ECO:0007669"/>
    <property type="project" value="UniProtKB-KW"/>
</dbReference>
<keyword evidence="2 5" id="KW-0238">DNA-binding</keyword>
<accession>A0A1H3ZKF5</accession>
<keyword evidence="6" id="KW-1185">Reference proteome</keyword>
<evidence type="ECO:0000313" key="6">
    <source>
        <dbReference type="Proteomes" id="UP000198584"/>
    </source>
</evidence>
<dbReference type="STRING" id="571932.SAMN05421743_103275"/>
<name>A0A1H3ZKF5_9BACI</name>
<evidence type="ECO:0000256" key="1">
    <source>
        <dbReference type="ARBA" id="ARBA00023015"/>
    </source>
</evidence>
<keyword evidence="3" id="KW-0804">Transcription</keyword>
<protein>
    <submittedName>
        <fullName evidence="5">DNA-binding transcriptional regulator, GntR family</fullName>
    </submittedName>
</protein>
<dbReference type="Gene3D" id="1.20.120.530">
    <property type="entry name" value="GntR ligand-binding domain-like"/>
    <property type="match status" value="1"/>
</dbReference>
<dbReference type="SMART" id="SM00895">
    <property type="entry name" value="FCD"/>
    <property type="match status" value="1"/>
</dbReference>
<dbReference type="OrthoDB" id="574518at2"/>
<dbReference type="PANTHER" id="PTHR43537:SF24">
    <property type="entry name" value="GLUCONATE OPERON TRANSCRIPTIONAL REPRESSOR"/>
    <property type="match status" value="1"/>
</dbReference>
<dbReference type="SUPFAM" id="SSF46785">
    <property type="entry name" value="Winged helix' DNA-binding domain"/>
    <property type="match status" value="1"/>
</dbReference>
<dbReference type="InterPro" id="IPR011711">
    <property type="entry name" value="GntR_C"/>
</dbReference>
<keyword evidence="1" id="KW-0805">Transcription regulation</keyword>
<dbReference type="InterPro" id="IPR008920">
    <property type="entry name" value="TF_FadR/GntR_C"/>
</dbReference>
<dbReference type="InterPro" id="IPR036390">
    <property type="entry name" value="WH_DNA-bd_sf"/>
</dbReference>
<dbReference type="SMART" id="SM00345">
    <property type="entry name" value="HTH_GNTR"/>
    <property type="match status" value="1"/>
</dbReference>
<evidence type="ECO:0000313" key="5">
    <source>
        <dbReference type="EMBL" id="SEA24127.1"/>
    </source>
</evidence>
<evidence type="ECO:0000256" key="3">
    <source>
        <dbReference type="ARBA" id="ARBA00023163"/>
    </source>
</evidence>
<dbReference type="CDD" id="cd07377">
    <property type="entry name" value="WHTH_GntR"/>
    <property type="match status" value="1"/>
</dbReference>
<dbReference type="EMBL" id="FNQR01000003">
    <property type="protein sequence ID" value="SEA24127.1"/>
    <property type="molecule type" value="Genomic_DNA"/>
</dbReference>
<feature type="domain" description="HTH gntR-type" evidence="4">
    <location>
        <begin position="5"/>
        <end position="72"/>
    </location>
</feature>
<dbReference type="InterPro" id="IPR000524">
    <property type="entry name" value="Tscrpt_reg_HTH_GntR"/>
</dbReference>